<name>A0ABS5RY73_9HYPH</name>
<dbReference type="RefSeq" id="WP_213985371.1">
    <property type="nucleotide sequence ID" value="NZ_JAFMNX010000003.1"/>
</dbReference>
<organism evidence="1 2">
    <name type="scientific">Tianweitania aestuarii</name>
    <dbReference type="NCBI Taxonomy" id="2814886"/>
    <lineage>
        <taxon>Bacteria</taxon>
        <taxon>Pseudomonadati</taxon>
        <taxon>Pseudomonadota</taxon>
        <taxon>Alphaproteobacteria</taxon>
        <taxon>Hyphomicrobiales</taxon>
        <taxon>Phyllobacteriaceae</taxon>
        <taxon>Tianweitania</taxon>
    </lineage>
</organism>
<reference evidence="1 2" key="1">
    <citation type="submission" date="2021-03" db="EMBL/GenBank/DDBJ databases">
        <title>Tianweitania aestuarii sp. nov., isolated from a tidal flat.</title>
        <authorList>
            <person name="Park S."/>
            <person name="Yoon J.-H."/>
        </authorList>
    </citation>
    <scope>NUCLEOTIDE SEQUENCE [LARGE SCALE GENOMIC DNA]</scope>
    <source>
        <strain evidence="1 2">BSSL-BM11</strain>
    </source>
</reference>
<sequence length="65" mass="7503">MMTQTNTKRGVEAAGAANLRRQIRTEINSRFLHNLPAFKMERTLPDDLEVLLDRLDHVDLGRRLS</sequence>
<comment type="caution">
    <text evidence="1">The sequence shown here is derived from an EMBL/GenBank/DDBJ whole genome shotgun (WGS) entry which is preliminary data.</text>
</comment>
<evidence type="ECO:0000313" key="1">
    <source>
        <dbReference type="EMBL" id="MBS9721745.1"/>
    </source>
</evidence>
<dbReference type="EMBL" id="JAFMNX010000003">
    <property type="protein sequence ID" value="MBS9721745.1"/>
    <property type="molecule type" value="Genomic_DNA"/>
</dbReference>
<evidence type="ECO:0000313" key="2">
    <source>
        <dbReference type="Proteomes" id="UP001297272"/>
    </source>
</evidence>
<protein>
    <recommendedName>
        <fullName evidence="3">Anti-sigma factor NepR domain-containing protein</fullName>
    </recommendedName>
</protein>
<dbReference type="Proteomes" id="UP001297272">
    <property type="component" value="Unassembled WGS sequence"/>
</dbReference>
<keyword evidence="2" id="KW-1185">Reference proteome</keyword>
<accession>A0ABS5RY73</accession>
<evidence type="ECO:0008006" key="3">
    <source>
        <dbReference type="Google" id="ProtNLM"/>
    </source>
</evidence>
<gene>
    <name evidence="1" type="ORF">JYU29_13730</name>
</gene>
<proteinExistence type="predicted"/>